<dbReference type="PROSITE" id="PS51257">
    <property type="entry name" value="PROKAR_LIPOPROTEIN"/>
    <property type="match status" value="1"/>
</dbReference>
<dbReference type="HOGENOM" id="CLU_180124_0_0_9"/>
<accession>A0A0H2UVF5</accession>
<evidence type="ECO:0000256" key="1">
    <source>
        <dbReference type="SAM" id="Phobius"/>
    </source>
</evidence>
<keyword evidence="1" id="KW-0812">Transmembrane</keyword>
<dbReference type="RefSeq" id="WP_011054694.1">
    <property type="nucleotide sequence ID" value="NC_004070.1"/>
</dbReference>
<evidence type="ECO:0008006" key="4">
    <source>
        <dbReference type="Google" id="ProtNLM"/>
    </source>
</evidence>
<keyword evidence="1" id="KW-0472">Membrane</keyword>
<gene>
    <name evidence="2" type="ordered locus">SpyM3_1127</name>
</gene>
<dbReference type="KEGG" id="spg:SpyM3_1127"/>
<protein>
    <recommendedName>
        <fullName evidence="4">Phage protein</fullName>
    </recommendedName>
</protein>
<evidence type="ECO:0000313" key="2">
    <source>
        <dbReference type="EMBL" id="AAM79734.1"/>
    </source>
</evidence>
<keyword evidence="1" id="KW-1133">Transmembrane helix</keyword>
<feature type="transmembrane region" description="Helical" evidence="1">
    <location>
        <begin position="12"/>
        <end position="29"/>
    </location>
</feature>
<dbReference type="EMBL" id="AE014074">
    <property type="protein sequence ID" value="AAM79734.1"/>
    <property type="molecule type" value="Genomic_DNA"/>
</dbReference>
<sequence length="105" mass="11719">MEIVKDGVKFIASMIIVLAATFGCGYLFYRAGYEQAKKEVQPVTIYTVDNVGGVMVGEITDKEIIEGRYTVTAHAYGKFLVTKEQYKAIKVGDKIPDYLKKRGTK</sequence>
<dbReference type="Pfam" id="PF07116">
    <property type="entry name" value="DUF1372"/>
    <property type="match status" value="1"/>
</dbReference>
<proteinExistence type="predicted"/>
<dbReference type="Proteomes" id="UP000000564">
    <property type="component" value="Chromosome"/>
</dbReference>
<dbReference type="AlphaFoldDB" id="A0A0H2UVF5"/>
<organism evidence="2 3">
    <name type="scientific">Streptococcus pyogenes serotype M3 (strain ATCC BAA-595 / MGAS315)</name>
    <dbReference type="NCBI Taxonomy" id="198466"/>
    <lineage>
        <taxon>Bacteria</taxon>
        <taxon>Bacillati</taxon>
        <taxon>Bacillota</taxon>
        <taxon>Bacilli</taxon>
        <taxon>Lactobacillales</taxon>
        <taxon>Streptococcaceae</taxon>
        <taxon>Streptococcus</taxon>
    </lineage>
</organism>
<name>A0A0H2UVF5_STRP3</name>
<reference evidence="2 3" key="1">
    <citation type="journal article" date="2002" name="Proc. Natl. Acad. Sci. U.S.A.">
        <title>Genome sequence of a serotype M3 strain of group A Streptococcus: phage-encoded toxins, the high-virulence phenotype, and clone emergence.</title>
        <authorList>
            <person name="Beres S.B."/>
            <person name="Sylva G.L."/>
            <person name="Barbian K.D."/>
            <person name="Lei B."/>
            <person name="Hoff J.S."/>
            <person name="Mammarella N.D."/>
            <person name="Liu M.Y."/>
            <person name="Smoot J.C."/>
            <person name="Porcella S.F."/>
            <person name="Parkins L.D."/>
            <person name="Campbell D.S."/>
            <person name="Smith T.M."/>
            <person name="McCormick J.K."/>
            <person name="Leung D.Y."/>
            <person name="Schlievert P.M."/>
            <person name="Musser J.M."/>
        </authorList>
    </citation>
    <scope>NUCLEOTIDE SEQUENCE [LARGE SCALE GENOMIC DNA]</scope>
    <source>
        <strain evidence="3">ATCC BAA-595 / MGAS315</strain>
    </source>
</reference>
<evidence type="ECO:0000313" key="3">
    <source>
        <dbReference type="Proteomes" id="UP000000564"/>
    </source>
</evidence>
<dbReference type="InterPro" id="IPR010779">
    <property type="entry name" value="DUF1372"/>
</dbReference>